<evidence type="ECO:0000313" key="3">
    <source>
        <dbReference type="Ensembl" id="ENSMALP00000022185.1"/>
    </source>
</evidence>
<dbReference type="InterPro" id="IPR047922">
    <property type="entry name" value="FBXL6_F-box"/>
</dbReference>
<accession>A0A3Q3JZI0</accession>
<reference evidence="3" key="2">
    <citation type="submission" date="2025-09" db="UniProtKB">
        <authorList>
            <consortium name="Ensembl"/>
        </authorList>
    </citation>
    <scope>IDENTIFICATION</scope>
</reference>
<feature type="compositionally biased region" description="Polar residues" evidence="1">
    <location>
        <begin position="1"/>
        <end position="13"/>
    </location>
</feature>
<evidence type="ECO:0000256" key="1">
    <source>
        <dbReference type="SAM" id="MobiDB-lite"/>
    </source>
</evidence>
<dbReference type="Gene3D" id="3.80.10.10">
    <property type="entry name" value="Ribonuclease Inhibitor"/>
    <property type="match status" value="1"/>
</dbReference>
<dbReference type="Ensembl" id="ENSMALT00000022610.1">
    <property type="protein sequence ID" value="ENSMALP00000022185.1"/>
    <property type="gene ID" value="ENSMALG00000015474.1"/>
</dbReference>
<dbReference type="Pfam" id="PF12937">
    <property type="entry name" value="F-box-like"/>
    <property type="match status" value="1"/>
</dbReference>
<evidence type="ECO:0000313" key="4">
    <source>
        <dbReference type="Proteomes" id="UP000261600"/>
    </source>
</evidence>
<dbReference type="PANTHER" id="PTHR38926">
    <property type="entry name" value="F-BOX DOMAIN CONTAINING PROTEIN, EXPRESSED"/>
    <property type="match status" value="1"/>
</dbReference>
<dbReference type="SUPFAM" id="SSF52047">
    <property type="entry name" value="RNI-like"/>
    <property type="match status" value="1"/>
</dbReference>
<proteinExistence type="predicted"/>
<dbReference type="InterPro" id="IPR036047">
    <property type="entry name" value="F-box-like_dom_sf"/>
</dbReference>
<dbReference type="GO" id="GO:0019005">
    <property type="term" value="C:SCF ubiquitin ligase complex"/>
    <property type="evidence" value="ECO:0007669"/>
    <property type="project" value="InterPro"/>
</dbReference>
<dbReference type="InterPro" id="IPR032675">
    <property type="entry name" value="LRR_dom_sf"/>
</dbReference>
<organism evidence="3 4">
    <name type="scientific">Monopterus albus</name>
    <name type="common">Swamp eel</name>
    <dbReference type="NCBI Taxonomy" id="43700"/>
    <lineage>
        <taxon>Eukaryota</taxon>
        <taxon>Metazoa</taxon>
        <taxon>Chordata</taxon>
        <taxon>Craniata</taxon>
        <taxon>Vertebrata</taxon>
        <taxon>Euteleostomi</taxon>
        <taxon>Actinopterygii</taxon>
        <taxon>Neopterygii</taxon>
        <taxon>Teleostei</taxon>
        <taxon>Neoteleostei</taxon>
        <taxon>Acanthomorphata</taxon>
        <taxon>Anabantaria</taxon>
        <taxon>Synbranchiformes</taxon>
        <taxon>Synbranchidae</taxon>
        <taxon>Monopterus</taxon>
    </lineage>
</organism>
<dbReference type="AlphaFoldDB" id="A0A3Q3JZI0"/>
<dbReference type="FunFam" id="3.80.10.10:FF:001697">
    <property type="entry name" value="F-box and leucine-rich repeat protein 6"/>
    <property type="match status" value="1"/>
</dbReference>
<dbReference type="PANTHER" id="PTHR38926:SF5">
    <property type="entry name" value="F-BOX AND LEUCINE-RICH REPEAT PROTEIN 6"/>
    <property type="match status" value="1"/>
</dbReference>
<dbReference type="Gene3D" id="1.20.1280.50">
    <property type="match status" value="1"/>
</dbReference>
<keyword evidence="4" id="KW-1185">Reference proteome</keyword>
<reference evidence="3" key="1">
    <citation type="submission" date="2025-08" db="UniProtKB">
        <authorList>
            <consortium name="Ensembl"/>
        </authorList>
    </citation>
    <scope>IDENTIFICATION</scope>
</reference>
<dbReference type="SUPFAM" id="SSF81383">
    <property type="entry name" value="F-box domain"/>
    <property type="match status" value="1"/>
</dbReference>
<dbReference type="CDD" id="cd22119">
    <property type="entry name" value="F-box_FBXL6"/>
    <property type="match status" value="1"/>
</dbReference>
<feature type="region of interest" description="Disordered" evidence="1">
    <location>
        <begin position="1"/>
        <end position="47"/>
    </location>
</feature>
<feature type="compositionally biased region" description="Basic residues" evidence="1">
    <location>
        <begin position="22"/>
        <end position="34"/>
    </location>
</feature>
<protein>
    <recommendedName>
        <fullName evidence="2">F-box domain-containing protein</fullName>
    </recommendedName>
</protein>
<feature type="domain" description="F-box" evidence="2">
    <location>
        <begin position="79"/>
        <end position="126"/>
    </location>
</feature>
<evidence type="ECO:0000259" key="2">
    <source>
        <dbReference type="Pfam" id="PF12937"/>
    </source>
</evidence>
<dbReference type="Proteomes" id="UP000261600">
    <property type="component" value="Unplaced"/>
</dbReference>
<dbReference type="InterPro" id="IPR001810">
    <property type="entry name" value="F-box_dom"/>
</dbReference>
<name>A0A3Q3JZI0_MONAL</name>
<sequence>MLLVISSSTSQYPTPAWTAQKKGSKKKKLSKGKLKANQTEKKKTVRAKPKLANNPVAKTEGGTTLVVPQKETDHRWGQCLPEEVLINIFEMVVIQDGAVPFLCRVGRVCRLWNAAASSSVLWRKVTVGYCWIAPGKSQLPKTEKKIKETFNWLAENRLSQLRSFSLCHWKNNVDYAVEVSHQDFIIVLLQVSRNELGTSDIYIFFQRGYCPDLELLEVNTNLDSKDCELPVCIQALQMACPKLKTFRMLNVRPRHKTVRTGGDSTSGFPLLEELCIATTSYSYLTDRDLWDILFGSTRLRVLDLRGCSRITPLGLAALPCLELECLFWGQYFSSHVGLSSPKKGIHMVTQKRSQTLQQLDIVNQLFTEEDLEIAMSYLAQANERDALRSLNLSGTRITPPALRTVISQVTALNYLNLSSCRYFPRGLKRIYRGQEDIQQLLDKLE</sequence>